<keyword evidence="2" id="KW-1185">Reference proteome</keyword>
<name>A0A151AA98_9EURY</name>
<dbReference type="AlphaFoldDB" id="A0A151AA98"/>
<evidence type="ECO:0000313" key="1">
    <source>
        <dbReference type="EMBL" id="KYH24422.1"/>
    </source>
</evidence>
<organism evidence="1 2">
    <name type="scientific">Halalkalicoccus paucihalophilus</name>
    <dbReference type="NCBI Taxonomy" id="1008153"/>
    <lineage>
        <taxon>Archaea</taxon>
        <taxon>Methanobacteriati</taxon>
        <taxon>Methanobacteriota</taxon>
        <taxon>Stenosarchaea group</taxon>
        <taxon>Halobacteria</taxon>
        <taxon>Halobacteriales</taxon>
        <taxon>Halococcaceae</taxon>
        <taxon>Halalkalicoccus</taxon>
    </lineage>
</organism>
<accession>A0A151AA98</accession>
<reference evidence="1 2" key="1">
    <citation type="submission" date="2016-02" db="EMBL/GenBank/DDBJ databases">
        <title>Genome sequence of Halalkalicoccus paucihalophilus DSM 24557.</title>
        <authorList>
            <person name="Poehlein A."/>
            <person name="Daniel R."/>
        </authorList>
    </citation>
    <scope>NUCLEOTIDE SEQUENCE [LARGE SCALE GENOMIC DNA]</scope>
    <source>
        <strain evidence="1 2">DSM 24557</strain>
    </source>
</reference>
<sequence length="45" mass="4900">MLGYIMVVSDHDFDDLGMERGVLSAWPKFATQAATLTPAPAWTTS</sequence>
<gene>
    <name evidence="1" type="ORF">HAPAU_34050</name>
</gene>
<proteinExistence type="predicted"/>
<dbReference type="Proteomes" id="UP000075321">
    <property type="component" value="Unassembled WGS sequence"/>
</dbReference>
<evidence type="ECO:0000313" key="2">
    <source>
        <dbReference type="Proteomes" id="UP000075321"/>
    </source>
</evidence>
<dbReference type="PATRIC" id="fig|1008153.3.peg.3584"/>
<comment type="caution">
    <text evidence="1">The sequence shown here is derived from an EMBL/GenBank/DDBJ whole genome shotgun (WGS) entry which is preliminary data.</text>
</comment>
<dbReference type="EMBL" id="LTAZ01000013">
    <property type="protein sequence ID" value="KYH24422.1"/>
    <property type="molecule type" value="Genomic_DNA"/>
</dbReference>
<protein>
    <submittedName>
        <fullName evidence="1">Uncharacterized protein</fullName>
    </submittedName>
</protein>